<evidence type="ECO:0000313" key="7">
    <source>
        <dbReference type="Proteomes" id="UP000279306"/>
    </source>
</evidence>
<keyword evidence="7" id="KW-1185">Reference proteome</keyword>
<feature type="DNA-binding region" description="H-T-H motif" evidence="4">
    <location>
        <begin position="37"/>
        <end position="56"/>
    </location>
</feature>
<keyword evidence="2 4" id="KW-0238">DNA-binding</keyword>
<dbReference type="InterPro" id="IPR009057">
    <property type="entry name" value="Homeodomain-like_sf"/>
</dbReference>
<proteinExistence type="predicted"/>
<dbReference type="InterPro" id="IPR050109">
    <property type="entry name" value="HTH-type_TetR-like_transc_reg"/>
</dbReference>
<keyword evidence="1" id="KW-0805">Transcription regulation</keyword>
<dbReference type="Gene3D" id="1.10.357.10">
    <property type="entry name" value="Tetracycline Repressor, domain 2"/>
    <property type="match status" value="1"/>
</dbReference>
<dbReference type="AlphaFoldDB" id="A0A448J0T8"/>
<dbReference type="KEGG" id="mauu:NCTC10437_05323"/>
<dbReference type="Pfam" id="PF00440">
    <property type="entry name" value="TetR_N"/>
    <property type="match status" value="1"/>
</dbReference>
<evidence type="ECO:0000256" key="2">
    <source>
        <dbReference type="ARBA" id="ARBA00023125"/>
    </source>
</evidence>
<dbReference type="PANTHER" id="PTHR30055:SF220">
    <property type="entry name" value="TETR-FAMILY REGULATORY PROTEIN"/>
    <property type="match status" value="1"/>
</dbReference>
<dbReference type="OrthoDB" id="8222629at2"/>
<dbReference type="SUPFAM" id="SSF46689">
    <property type="entry name" value="Homeodomain-like"/>
    <property type="match status" value="1"/>
</dbReference>
<dbReference type="EMBL" id="LR134356">
    <property type="protein sequence ID" value="VEG58295.1"/>
    <property type="molecule type" value="Genomic_DNA"/>
</dbReference>
<accession>A0A448J0T8</accession>
<dbReference type="InterPro" id="IPR025996">
    <property type="entry name" value="MT1864/Rv1816-like_C"/>
</dbReference>
<evidence type="ECO:0000256" key="1">
    <source>
        <dbReference type="ARBA" id="ARBA00023015"/>
    </source>
</evidence>
<organism evidence="6 7">
    <name type="scientific">Mycolicibacterium aurum</name>
    <name type="common">Mycobacterium aurum</name>
    <dbReference type="NCBI Taxonomy" id="1791"/>
    <lineage>
        <taxon>Bacteria</taxon>
        <taxon>Bacillati</taxon>
        <taxon>Actinomycetota</taxon>
        <taxon>Actinomycetes</taxon>
        <taxon>Mycobacteriales</taxon>
        <taxon>Mycobacteriaceae</taxon>
        <taxon>Mycolicibacterium</taxon>
    </lineage>
</organism>
<protein>
    <submittedName>
        <fullName evidence="6">Transcriptional regulator</fullName>
    </submittedName>
</protein>
<reference evidence="6 7" key="1">
    <citation type="submission" date="2018-12" db="EMBL/GenBank/DDBJ databases">
        <authorList>
            <consortium name="Pathogen Informatics"/>
        </authorList>
    </citation>
    <scope>NUCLEOTIDE SEQUENCE [LARGE SCALE GENOMIC DNA]</scope>
    <source>
        <strain evidence="6 7">NCTC10437</strain>
    </source>
</reference>
<dbReference type="Proteomes" id="UP000279306">
    <property type="component" value="Chromosome"/>
</dbReference>
<dbReference type="InterPro" id="IPR036271">
    <property type="entry name" value="Tet_transcr_reg_TetR-rel_C_sf"/>
</dbReference>
<dbReference type="SUPFAM" id="SSF48498">
    <property type="entry name" value="Tetracyclin repressor-like, C-terminal domain"/>
    <property type="match status" value="1"/>
</dbReference>
<evidence type="ECO:0000259" key="5">
    <source>
        <dbReference type="PROSITE" id="PS50977"/>
    </source>
</evidence>
<dbReference type="RefSeq" id="WP_053086873.1">
    <property type="nucleotide sequence ID" value="NZ_CVQQ01000027.1"/>
</dbReference>
<evidence type="ECO:0000256" key="4">
    <source>
        <dbReference type="PROSITE-ProRule" id="PRU00335"/>
    </source>
</evidence>
<dbReference type="GO" id="GO:0003700">
    <property type="term" value="F:DNA-binding transcription factor activity"/>
    <property type="evidence" value="ECO:0007669"/>
    <property type="project" value="TreeGrafter"/>
</dbReference>
<dbReference type="InterPro" id="IPR001647">
    <property type="entry name" value="HTH_TetR"/>
</dbReference>
<dbReference type="Pfam" id="PF13305">
    <property type="entry name" value="TetR_C_33"/>
    <property type="match status" value="1"/>
</dbReference>
<dbReference type="GO" id="GO:0000976">
    <property type="term" value="F:transcription cis-regulatory region binding"/>
    <property type="evidence" value="ECO:0007669"/>
    <property type="project" value="TreeGrafter"/>
</dbReference>
<gene>
    <name evidence="6" type="ORF">NCTC10437_05323</name>
</gene>
<evidence type="ECO:0000313" key="6">
    <source>
        <dbReference type="EMBL" id="VEG58295.1"/>
    </source>
</evidence>
<keyword evidence="3" id="KW-0804">Transcription</keyword>
<feature type="domain" description="HTH tetR-type" evidence="5">
    <location>
        <begin position="13"/>
        <end position="74"/>
    </location>
</feature>
<dbReference type="PROSITE" id="PS50977">
    <property type="entry name" value="HTH_TETR_2"/>
    <property type="match status" value="1"/>
</dbReference>
<name>A0A448J0T8_MYCAU</name>
<sequence length="211" mass="23629">MPPRRRNPRGEGTRLRDDLLVGAQRILERTGSEDDVSLRAVAREVGVSAPSIYAHFADGKAIVDALVEQTFEQLTATLKEARDTAQPSERLLAVCRAYVDFGLRQPERYLTLFERRRTLERTKELAADGPAFFYANGAEAFRILADAVAESSGDRDGSAEEDAALLWAALHGYTTLRTSMPRFPWFADEEHVCRELVGRTVSFARERQKGL</sequence>
<dbReference type="PANTHER" id="PTHR30055">
    <property type="entry name" value="HTH-TYPE TRANSCRIPTIONAL REGULATOR RUTR"/>
    <property type="match status" value="1"/>
</dbReference>
<evidence type="ECO:0000256" key="3">
    <source>
        <dbReference type="ARBA" id="ARBA00023163"/>
    </source>
</evidence>